<keyword evidence="11" id="KW-0472">Membrane</keyword>
<dbReference type="GO" id="GO:0004222">
    <property type="term" value="F:metalloendopeptidase activity"/>
    <property type="evidence" value="ECO:0007669"/>
    <property type="project" value="UniProtKB-UniRule"/>
</dbReference>
<dbReference type="Pfam" id="PF01457">
    <property type="entry name" value="Peptidase_M8"/>
    <property type="match status" value="1"/>
</dbReference>
<organism evidence="19 20">
    <name type="scientific">Trypanosoma theileri</name>
    <dbReference type="NCBI Taxonomy" id="67003"/>
    <lineage>
        <taxon>Eukaryota</taxon>
        <taxon>Discoba</taxon>
        <taxon>Euglenozoa</taxon>
        <taxon>Kinetoplastea</taxon>
        <taxon>Metakinetoplastina</taxon>
        <taxon>Trypanosomatida</taxon>
        <taxon>Trypanosomatidae</taxon>
        <taxon>Trypanosoma</taxon>
    </lineage>
</organism>
<dbReference type="Gene3D" id="2.30.34.10">
    <property type="entry name" value="Leishmanolysin domain 4"/>
    <property type="match status" value="1"/>
</dbReference>
<dbReference type="Proteomes" id="UP000192257">
    <property type="component" value="Unassembled WGS sequence"/>
</dbReference>
<reference evidence="19 20" key="1">
    <citation type="submission" date="2017-03" db="EMBL/GenBank/DDBJ databases">
        <title>An alternative strategy for trypanosome survival in the mammalian bloodstream revealed through genome and transcriptome analysis of the ubiquitous bovine parasite Trypanosoma (Megatrypanum) theileri.</title>
        <authorList>
            <person name="Kelly S."/>
            <person name="Ivens A."/>
            <person name="Mott A."/>
            <person name="O'Neill E."/>
            <person name="Emms D."/>
            <person name="Macleod O."/>
            <person name="Voorheis P."/>
            <person name="Matthews J."/>
            <person name="Matthews K."/>
            <person name="Carrington M."/>
        </authorList>
    </citation>
    <scope>NUCLEOTIDE SEQUENCE [LARGE SCALE GENOMIC DNA]</scope>
    <source>
        <strain evidence="19">Edinburgh</strain>
    </source>
</reference>
<evidence type="ECO:0000313" key="19">
    <source>
        <dbReference type="EMBL" id="ORC81207.1"/>
    </source>
</evidence>
<evidence type="ECO:0000256" key="3">
    <source>
        <dbReference type="ARBA" id="ARBA00005860"/>
    </source>
</evidence>
<protein>
    <recommendedName>
        <fullName evidence="17">Leishmanolysin-like peptidase</fullName>
        <ecNumber evidence="17">3.4.24.-</ecNumber>
    </recommendedName>
</protein>
<feature type="binding site" evidence="16">
    <location>
        <position position="211"/>
    </location>
    <ligand>
        <name>Zn(2+)</name>
        <dbReference type="ChEBI" id="CHEBI:29105"/>
        <note>catalytic</note>
    </ligand>
</feature>
<keyword evidence="10 16" id="KW-0482">Metalloprotease</keyword>
<keyword evidence="7 17" id="KW-0378">Hydrolase</keyword>
<keyword evidence="20" id="KW-1185">Reference proteome</keyword>
<dbReference type="InterPro" id="IPR001577">
    <property type="entry name" value="Peptidase_M8"/>
</dbReference>
<evidence type="ECO:0000256" key="15">
    <source>
        <dbReference type="PIRSR" id="PIRSR601577-1"/>
    </source>
</evidence>
<dbReference type="EC" id="3.4.24.-" evidence="17"/>
<keyword evidence="12" id="KW-0865">Zymogen</keyword>
<gene>
    <name evidence="19" type="ORF">TM35_001251020</name>
</gene>
<feature type="binding site" evidence="16">
    <location>
        <position position="215"/>
    </location>
    <ligand>
        <name>Zn(2+)</name>
        <dbReference type="ChEBI" id="CHEBI:29105"/>
        <note>catalytic</note>
    </ligand>
</feature>
<feature type="binding site" evidence="16">
    <location>
        <position position="280"/>
    </location>
    <ligand>
        <name>Zn(2+)</name>
        <dbReference type="ChEBI" id="CHEBI:29105"/>
        <note>catalytic</note>
    </ligand>
</feature>
<evidence type="ECO:0000256" key="11">
    <source>
        <dbReference type="ARBA" id="ARBA00023136"/>
    </source>
</evidence>
<evidence type="ECO:0000256" key="5">
    <source>
        <dbReference type="ARBA" id="ARBA00022723"/>
    </source>
</evidence>
<feature type="chain" id="PRO_5023966331" description="Leishmanolysin-like peptidase" evidence="17">
    <location>
        <begin position="25"/>
        <end position="613"/>
    </location>
</feature>
<dbReference type="OrthoDB" id="244319at2759"/>
<evidence type="ECO:0000256" key="7">
    <source>
        <dbReference type="ARBA" id="ARBA00022801"/>
    </source>
</evidence>
<evidence type="ECO:0000256" key="18">
    <source>
        <dbReference type="SAM" id="MobiDB-lite"/>
    </source>
</evidence>
<evidence type="ECO:0000256" key="6">
    <source>
        <dbReference type="ARBA" id="ARBA00022729"/>
    </source>
</evidence>
<dbReference type="VEuPathDB" id="TriTrypDB:TM35_001251020"/>
<accession>A0A1X0NF41</accession>
<name>A0A1X0NF41_9TRYP</name>
<evidence type="ECO:0000256" key="9">
    <source>
        <dbReference type="ARBA" id="ARBA00022889"/>
    </source>
</evidence>
<feature type="region of interest" description="Disordered" evidence="18">
    <location>
        <begin position="513"/>
        <end position="604"/>
    </location>
</feature>
<dbReference type="GO" id="GO:0016020">
    <property type="term" value="C:membrane"/>
    <property type="evidence" value="ECO:0007669"/>
    <property type="project" value="UniProtKB-SubCell"/>
</dbReference>
<dbReference type="PRINTS" id="PR00782">
    <property type="entry name" value="LSHMANOLYSIN"/>
</dbReference>
<feature type="active site" evidence="15">
    <location>
        <position position="212"/>
    </location>
</feature>
<keyword evidence="4 17" id="KW-0645">Protease</keyword>
<dbReference type="GO" id="GO:0007155">
    <property type="term" value="P:cell adhesion"/>
    <property type="evidence" value="ECO:0007669"/>
    <property type="project" value="UniProtKB-KW"/>
</dbReference>
<evidence type="ECO:0000256" key="10">
    <source>
        <dbReference type="ARBA" id="ARBA00023049"/>
    </source>
</evidence>
<sequence length="613" mass="68774">MTRQMHVSLFFLLLLFLFVQLCSTSGILAEEQSTEVVQEVPKEGQGASWGYTIVTTNRTFIRINTSTEDLTEDKYCTAVGEVIKDFKEEDAQCQGHFVLSEKMKKTFLDTILPAAIKLHADRLLVDPVEGPLKVPEFEEGSVCKNFTVPPKHRKEGVENADMVLYVAARPENAFGVPCAYDDKSGRPVAGAINVQIYPLKIQRYNVRRVAHEIAHALGFDYKVFEKNNMVAKIESNDRKGRVVVNSNQTKKMTQKYYNCNELEGLELGYVDKVHTPAWSHLAWRNTNDDLMSFMYLFGAMHYSALTMSVFDDLPFYTVNWGMEESMSWGNQSGCELFKSECKAEDATKYPGRFCDINKDKNVFSCTSDRLGFGTCKQHGDDRHPENKQKCFVSESVIHPYYEKGKDHMFLLCSEIPLFNFPGSIFGNNDSLCLDTEEYSAEVSENGEMGLTGICARVSCDEGKVRVMYDGISGWQDCSENTSIEVNHPDSSNIIKIKCPKYSEVCTIFSDGSSLLPQIEPKRPPAPATTTTTTTTENNESHQEQGETHHTESGHTNNNSSSVPSQSAERTQDTTGVNVSTNENVTVPRTTEGNINKDNLTSPRVKEELKIRMG</sequence>
<feature type="signal peptide" evidence="17">
    <location>
        <begin position="1"/>
        <end position="24"/>
    </location>
</feature>
<keyword evidence="6 17" id="KW-0732">Signal</keyword>
<keyword evidence="13" id="KW-1015">Disulfide bond</keyword>
<evidence type="ECO:0000256" key="14">
    <source>
        <dbReference type="ARBA" id="ARBA00023180"/>
    </source>
</evidence>
<comment type="subcellular location">
    <subcellularLocation>
        <location evidence="2">Membrane</location>
    </subcellularLocation>
</comment>
<feature type="compositionally biased region" description="Basic and acidic residues" evidence="18">
    <location>
        <begin position="538"/>
        <end position="552"/>
    </location>
</feature>
<evidence type="ECO:0000256" key="4">
    <source>
        <dbReference type="ARBA" id="ARBA00022670"/>
    </source>
</evidence>
<keyword evidence="8 16" id="KW-0862">Zinc</keyword>
<dbReference type="Gene3D" id="3.10.170.20">
    <property type="match status" value="1"/>
</dbReference>
<keyword evidence="14" id="KW-0325">Glycoprotein</keyword>
<evidence type="ECO:0000256" key="16">
    <source>
        <dbReference type="PIRSR" id="PIRSR601577-2"/>
    </source>
</evidence>
<dbReference type="SUPFAM" id="SSF55486">
    <property type="entry name" value="Metalloproteases ('zincins'), catalytic domain"/>
    <property type="match status" value="1"/>
</dbReference>
<comment type="caution">
    <text evidence="19">The sequence shown here is derived from an EMBL/GenBank/DDBJ whole genome shotgun (WGS) entry which is preliminary data.</text>
</comment>
<dbReference type="PANTHER" id="PTHR10942:SF0">
    <property type="entry name" value="LEISHMANOLYSIN-LIKE PEPTIDASE"/>
    <property type="match status" value="1"/>
</dbReference>
<evidence type="ECO:0000256" key="2">
    <source>
        <dbReference type="ARBA" id="ARBA00004370"/>
    </source>
</evidence>
<keyword evidence="9" id="KW-0130">Cell adhesion</keyword>
<comment type="similarity">
    <text evidence="3 17">Belongs to the peptidase M8 family.</text>
</comment>
<dbReference type="GO" id="GO:0006508">
    <property type="term" value="P:proteolysis"/>
    <property type="evidence" value="ECO:0007669"/>
    <property type="project" value="UniProtKB-KW"/>
</dbReference>
<feature type="non-terminal residue" evidence="19">
    <location>
        <position position="613"/>
    </location>
</feature>
<keyword evidence="5 16" id="KW-0479">Metal-binding</keyword>
<dbReference type="AlphaFoldDB" id="A0A1X0NF41"/>
<dbReference type="EMBL" id="NBCO01000125">
    <property type="protein sequence ID" value="ORC81207.1"/>
    <property type="molecule type" value="Genomic_DNA"/>
</dbReference>
<dbReference type="PANTHER" id="PTHR10942">
    <property type="entry name" value="LEISHMANOLYSIN-LIKE PEPTIDASE"/>
    <property type="match status" value="1"/>
</dbReference>
<comment type="cofactor">
    <cofactor evidence="16 17">
        <name>Zn(2+)</name>
        <dbReference type="ChEBI" id="CHEBI:29105"/>
    </cofactor>
    <text evidence="16 17">Binds 1 zinc ion per subunit.</text>
</comment>
<dbReference type="Gene3D" id="3.90.132.10">
    <property type="entry name" value="Leishmanolysin , domain 2"/>
    <property type="match status" value="1"/>
</dbReference>
<feature type="compositionally biased region" description="Polar residues" evidence="18">
    <location>
        <begin position="553"/>
        <end position="601"/>
    </location>
</feature>
<comment type="catalytic activity">
    <reaction evidence="1">
        <text>Preference for hydrophobic residues at P1 and P1' and basic residues at P2' and P3'. A model nonapeptide is cleaved at -Ala-Tyr-|-Leu-Lys-Lys-.</text>
        <dbReference type="EC" id="3.4.24.36"/>
    </reaction>
</comment>
<evidence type="ECO:0000256" key="13">
    <source>
        <dbReference type="ARBA" id="ARBA00023157"/>
    </source>
</evidence>
<proteinExistence type="inferred from homology"/>
<dbReference type="GO" id="GO:0005737">
    <property type="term" value="C:cytoplasm"/>
    <property type="evidence" value="ECO:0007669"/>
    <property type="project" value="TreeGrafter"/>
</dbReference>
<dbReference type="GO" id="GO:0046872">
    <property type="term" value="F:metal ion binding"/>
    <property type="evidence" value="ECO:0007669"/>
    <property type="project" value="UniProtKB-KW"/>
</dbReference>
<dbReference type="GeneID" id="39991602"/>
<evidence type="ECO:0000256" key="8">
    <source>
        <dbReference type="ARBA" id="ARBA00022833"/>
    </source>
</evidence>
<evidence type="ECO:0000256" key="1">
    <source>
        <dbReference type="ARBA" id="ARBA00001249"/>
    </source>
</evidence>
<evidence type="ECO:0000313" key="20">
    <source>
        <dbReference type="Proteomes" id="UP000192257"/>
    </source>
</evidence>
<evidence type="ECO:0000256" key="12">
    <source>
        <dbReference type="ARBA" id="ARBA00023145"/>
    </source>
</evidence>
<dbReference type="RefSeq" id="XP_028876885.1">
    <property type="nucleotide sequence ID" value="XM_029031822.1"/>
</dbReference>
<evidence type="ECO:0000256" key="17">
    <source>
        <dbReference type="RuleBase" id="RU366077"/>
    </source>
</evidence>